<dbReference type="SUPFAM" id="SSF52540">
    <property type="entry name" value="P-loop containing nucleoside triphosphate hydrolases"/>
    <property type="match status" value="1"/>
</dbReference>
<evidence type="ECO:0000256" key="4">
    <source>
        <dbReference type="ARBA" id="ARBA00022840"/>
    </source>
</evidence>
<dbReference type="Gene3D" id="3.40.50.300">
    <property type="entry name" value="P-loop containing nucleotide triphosphate hydrolases"/>
    <property type="match status" value="1"/>
</dbReference>
<dbReference type="GO" id="GO:0005524">
    <property type="term" value="F:ATP binding"/>
    <property type="evidence" value="ECO:0007669"/>
    <property type="project" value="UniProtKB-KW"/>
</dbReference>
<evidence type="ECO:0000259" key="6">
    <source>
        <dbReference type="PROSITE" id="PS50893"/>
    </source>
</evidence>
<dbReference type="InterPro" id="IPR027417">
    <property type="entry name" value="P-loop_NTPase"/>
</dbReference>
<keyword evidence="2" id="KW-0813">Transport</keyword>
<evidence type="ECO:0000313" key="7">
    <source>
        <dbReference type="EMBL" id="GLY69801.1"/>
    </source>
</evidence>
<sequence>MRAVDGLDLSLRRGETVALLGANGAGKSTTVNLLLGLLTPSAGRVSVLGGRPGEAVAAGRVGVMLQDGGLMPGVAVAELIGLARALYPRPRPLARLLADAGLTDLARRRVDRLSGGQYQRLRFAIAVAGDPDLLVLDEPTTAMDVASRRAFWAGIQEYAASGKTILFATHYLEEADENADRIVVIAAGKVVADGTPGRIKAAAGGRVVRFTLGDDDCAGLDRLPGVTAVEIHGPAAILHTTDAEATVRALFAGRDRVPDIEVAGTNLEDAVLALTS</sequence>
<proteinExistence type="predicted"/>
<organism evidence="7 8">
    <name type="scientific">Amycolatopsis taiwanensis</name>
    <dbReference type="NCBI Taxonomy" id="342230"/>
    <lineage>
        <taxon>Bacteria</taxon>
        <taxon>Bacillati</taxon>
        <taxon>Actinomycetota</taxon>
        <taxon>Actinomycetes</taxon>
        <taxon>Pseudonocardiales</taxon>
        <taxon>Pseudonocardiaceae</taxon>
        <taxon>Amycolatopsis</taxon>
    </lineage>
</organism>
<evidence type="ECO:0000313" key="8">
    <source>
        <dbReference type="Proteomes" id="UP001165136"/>
    </source>
</evidence>
<comment type="subcellular location">
    <subcellularLocation>
        <location evidence="1">Cell membrane</location>
        <topology evidence="1">Peripheral membrane protein</topology>
    </subcellularLocation>
</comment>
<dbReference type="CDD" id="cd03230">
    <property type="entry name" value="ABC_DR_subfamily_A"/>
    <property type="match status" value="1"/>
</dbReference>
<keyword evidence="8" id="KW-1185">Reference proteome</keyword>
<evidence type="ECO:0000256" key="5">
    <source>
        <dbReference type="ARBA" id="ARBA00023251"/>
    </source>
</evidence>
<evidence type="ECO:0000256" key="3">
    <source>
        <dbReference type="ARBA" id="ARBA00022741"/>
    </source>
</evidence>
<reference evidence="7" key="1">
    <citation type="submission" date="2023-03" db="EMBL/GenBank/DDBJ databases">
        <title>Amycolatopsis taiwanensis NBRC 103393.</title>
        <authorList>
            <person name="Ichikawa N."/>
            <person name="Sato H."/>
            <person name="Tonouchi N."/>
        </authorList>
    </citation>
    <scope>NUCLEOTIDE SEQUENCE</scope>
    <source>
        <strain evidence="7">NBRC 103393</strain>
    </source>
</reference>
<dbReference type="GO" id="GO:0005886">
    <property type="term" value="C:plasma membrane"/>
    <property type="evidence" value="ECO:0007669"/>
    <property type="project" value="UniProtKB-SubCell"/>
</dbReference>
<dbReference type="GO" id="GO:0016887">
    <property type="term" value="F:ATP hydrolysis activity"/>
    <property type="evidence" value="ECO:0007669"/>
    <property type="project" value="InterPro"/>
</dbReference>
<dbReference type="InterPro" id="IPR050763">
    <property type="entry name" value="ABC_transporter_ATP-binding"/>
</dbReference>
<dbReference type="GO" id="GO:0046677">
    <property type="term" value="P:response to antibiotic"/>
    <property type="evidence" value="ECO:0007669"/>
    <property type="project" value="UniProtKB-KW"/>
</dbReference>
<dbReference type="Pfam" id="PF00005">
    <property type="entry name" value="ABC_tran"/>
    <property type="match status" value="1"/>
</dbReference>
<dbReference type="AlphaFoldDB" id="A0A9W6VKT1"/>
<dbReference type="InterPro" id="IPR003593">
    <property type="entry name" value="AAA+_ATPase"/>
</dbReference>
<protein>
    <submittedName>
        <fullName evidence="7">ABC transporter ATP-binding protein</fullName>
    </submittedName>
</protein>
<gene>
    <name evidence="7" type="ORF">Atai01_64200</name>
</gene>
<dbReference type="SMART" id="SM00382">
    <property type="entry name" value="AAA"/>
    <property type="match status" value="1"/>
</dbReference>
<dbReference type="PANTHER" id="PTHR42711:SF17">
    <property type="entry name" value="ABC TRANSPORTER ATP-BINDING PROTEIN"/>
    <property type="match status" value="1"/>
</dbReference>
<dbReference type="PROSITE" id="PS50893">
    <property type="entry name" value="ABC_TRANSPORTER_2"/>
    <property type="match status" value="1"/>
</dbReference>
<dbReference type="InterPro" id="IPR003439">
    <property type="entry name" value="ABC_transporter-like_ATP-bd"/>
</dbReference>
<keyword evidence="5" id="KW-0046">Antibiotic resistance</keyword>
<keyword evidence="4 7" id="KW-0067">ATP-binding</keyword>
<dbReference type="Proteomes" id="UP001165136">
    <property type="component" value="Unassembled WGS sequence"/>
</dbReference>
<keyword evidence="3" id="KW-0547">Nucleotide-binding</keyword>
<evidence type="ECO:0000256" key="1">
    <source>
        <dbReference type="ARBA" id="ARBA00004202"/>
    </source>
</evidence>
<accession>A0A9W6VKT1</accession>
<name>A0A9W6VKT1_9PSEU</name>
<dbReference type="EMBL" id="BSTI01000018">
    <property type="protein sequence ID" value="GLY69801.1"/>
    <property type="molecule type" value="Genomic_DNA"/>
</dbReference>
<feature type="domain" description="ABC transporter" evidence="6">
    <location>
        <begin position="1"/>
        <end position="212"/>
    </location>
</feature>
<dbReference type="PANTHER" id="PTHR42711">
    <property type="entry name" value="ABC TRANSPORTER ATP-BINDING PROTEIN"/>
    <property type="match status" value="1"/>
</dbReference>
<evidence type="ECO:0000256" key="2">
    <source>
        <dbReference type="ARBA" id="ARBA00022448"/>
    </source>
</evidence>
<comment type="caution">
    <text evidence="7">The sequence shown here is derived from an EMBL/GenBank/DDBJ whole genome shotgun (WGS) entry which is preliminary data.</text>
</comment>